<evidence type="ECO:0000259" key="5">
    <source>
        <dbReference type="PROSITE" id="PS50893"/>
    </source>
</evidence>
<protein>
    <recommendedName>
        <fullName evidence="8">ABC transporter</fullName>
    </recommendedName>
</protein>
<dbReference type="PROSITE" id="PS00383">
    <property type="entry name" value="TYR_PHOSPHATASE_1"/>
    <property type="match status" value="1"/>
</dbReference>
<sequence length="440" mass="47934">MKSLLSLREFGVGFGERTILGAINLEVPERGVVSLFGPSGTGKSTLLRTLAGLNDSSPNLRTWGEAVYSGRALAGGDRPSMLVQSARLMAANILQNVLHEIPERHTLGLPQQRALAERLLTDWQLPELVDRLYEPVIQLDLAISRCLSIMRICAPNPRMICLDEPTAGLDEAGARRVLDAIRLQAEKRSVLVTLHNQSQAEYLGGHTVLTAGGYVQEEGEASSFFRCPKTELGATFAKTGSCSAPAPDASPDSLEPGTPAPRPLPEQAKNYVSDSFGPRGFLWLLKGRLAGTPRPGVFHDEEYDIRCLKQVRITHLITLTEPPPRELAVDTALLQTYGIGNTCFPVPDMGAPSMTQAFAICDALDRLLQQGENVAVHCKAGMGRTGTILCTYLIWKGEGAIGALERARNIEPRWVQSEAQVTFLEAFESEVQQRQKETAL</sequence>
<dbReference type="Gene3D" id="3.90.190.10">
    <property type="entry name" value="Protein tyrosine phosphatase superfamily"/>
    <property type="match status" value="1"/>
</dbReference>
<keyword evidence="1" id="KW-0547">Nucleotide-binding</keyword>
<evidence type="ECO:0000313" key="6">
    <source>
        <dbReference type="EMBL" id="PSF05027.1"/>
    </source>
</evidence>
<dbReference type="FunFam" id="3.90.190.10:FF:000157">
    <property type="entry name" value="Protein-tyrosine phosphatase"/>
    <property type="match status" value="1"/>
</dbReference>
<keyword evidence="2" id="KW-0067">ATP-binding</keyword>
<dbReference type="Pfam" id="PF00005">
    <property type="entry name" value="ABC_tran"/>
    <property type="match status" value="1"/>
</dbReference>
<reference evidence="6 7" key="1">
    <citation type="submission" date="2018-03" db="EMBL/GenBank/DDBJ databases">
        <title>Marinobacter brunus sp. nov., a marine bacterium of Gamma-proteobacteria isolated from the surface seawater of the South China Sea.</title>
        <authorList>
            <person name="Cheng H."/>
            <person name="Wu Y.-H."/>
            <person name="Xamxidin M."/>
            <person name="Xu X.-W."/>
        </authorList>
    </citation>
    <scope>NUCLEOTIDE SEQUENCE [LARGE SCALE GENOMIC DNA]</scope>
    <source>
        <strain evidence="6 7">NH169-3</strain>
    </source>
</reference>
<dbReference type="EMBL" id="PXNP01000105">
    <property type="protein sequence ID" value="PSF05027.1"/>
    <property type="molecule type" value="Genomic_DNA"/>
</dbReference>
<dbReference type="InterPro" id="IPR003439">
    <property type="entry name" value="ABC_transporter-like_ATP-bd"/>
</dbReference>
<dbReference type="InterPro" id="IPR000387">
    <property type="entry name" value="Tyr_Pase_dom"/>
</dbReference>
<dbReference type="InterPro" id="IPR003593">
    <property type="entry name" value="AAA+_ATPase"/>
</dbReference>
<keyword evidence="7" id="KW-1185">Reference proteome</keyword>
<dbReference type="PROSITE" id="PS50893">
    <property type="entry name" value="ABC_TRANSPORTER_2"/>
    <property type="match status" value="1"/>
</dbReference>
<dbReference type="OrthoDB" id="196319at2"/>
<dbReference type="GO" id="GO:0005524">
    <property type="term" value="F:ATP binding"/>
    <property type="evidence" value="ECO:0007669"/>
    <property type="project" value="UniProtKB-KW"/>
</dbReference>
<dbReference type="SMART" id="SM00382">
    <property type="entry name" value="AAA"/>
    <property type="match status" value="1"/>
</dbReference>
<dbReference type="AlphaFoldDB" id="A0A2T1K4K8"/>
<dbReference type="InterPro" id="IPR029021">
    <property type="entry name" value="Prot-tyrosine_phosphatase-like"/>
</dbReference>
<feature type="domain" description="Tyrosine specific protein phosphatases" evidence="4">
    <location>
        <begin position="355"/>
        <end position="422"/>
    </location>
</feature>
<dbReference type="Proteomes" id="UP000239866">
    <property type="component" value="Unassembled WGS sequence"/>
</dbReference>
<evidence type="ECO:0000313" key="7">
    <source>
        <dbReference type="Proteomes" id="UP000239866"/>
    </source>
</evidence>
<feature type="region of interest" description="Disordered" evidence="3">
    <location>
        <begin position="241"/>
        <end position="270"/>
    </location>
</feature>
<evidence type="ECO:0008006" key="8">
    <source>
        <dbReference type="Google" id="ProtNLM"/>
    </source>
</evidence>
<feature type="domain" description="ABC transporter" evidence="5">
    <location>
        <begin position="5"/>
        <end position="237"/>
    </location>
</feature>
<accession>A0A2T1K4K8</accession>
<dbReference type="InterPro" id="IPR015854">
    <property type="entry name" value="ABC_transpr_LolD-like"/>
</dbReference>
<organism evidence="6 7">
    <name type="scientific">Marinobacter fuscus</name>
    <dbReference type="NCBI Taxonomy" id="2109942"/>
    <lineage>
        <taxon>Bacteria</taxon>
        <taxon>Pseudomonadati</taxon>
        <taxon>Pseudomonadota</taxon>
        <taxon>Gammaproteobacteria</taxon>
        <taxon>Pseudomonadales</taxon>
        <taxon>Marinobacteraceae</taxon>
        <taxon>Marinobacter</taxon>
    </lineage>
</organism>
<evidence type="ECO:0000256" key="2">
    <source>
        <dbReference type="ARBA" id="ARBA00022840"/>
    </source>
</evidence>
<dbReference type="Pfam" id="PF22785">
    <property type="entry name" value="Tc-R-P"/>
    <property type="match status" value="1"/>
</dbReference>
<evidence type="ECO:0000259" key="4">
    <source>
        <dbReference type="PROSITE" id="PS50056"/>
    </source>
</evidence>
<dbReference type="SUPFAM" id="SSF52540">
    <property type="entry name" value="P-loop containing nucleoside triphosphate hydrolases"/>
    <property type="match status" value="1"/>
</dbReference>
<gene>
    <name evidence="6" type="ORF">C7H09_16900</name>
</gene>
<dbReference type="PANTHER" id="PTHR24220">
    <property type="entry name" value="IMPORT ATP-BINDING PROTEIN"/>
    <property type="match status" value="1"/>
</dbReference>
<name>A0A2T1K4K8_9GAMM</name>
<dbReference type="GO" id="GO:0005886">
    <property type="term" value="C:plasma membrane"/>
    <property type="evidence" value="ECO:0007669"/>
    <property type="project" value="TreeGrafter"/>
</dbReference>
<evidence type="ECO:0000256" key="1">
    <source>
        <dbReference type="ARBA" id="ARBA00022741"/>
    </source>
</evidence>
<dbReference type="Gene3D" id="3.40.50.300">
    <property type="entry name" value="P-loop containing nucleotide triphosphate hydrolases"/>
    <property type="match status" value="1"/>
</dbReference>
<dbReference type="InterPro" id="IPR016130">
    <property type="entry name" value="Tyr_Pase_AS"/>
</dbReference>
<dbReference type="GO" id="GO:0016887">
    <property type="term" value="F:ATP hydrolysis activity"/>
    <property type="evidence" value="ECO:0007669"/>
    <property type="project" value="InterPro"/>
</dbReference>
<dbReference type="InterPro" id="IPR027417">
    <property type="entry name" value="P-loop_NTPase"/>
</dbReference>
<dbReference type="GO" id="GO:0022857">
    <property type="term" value="F:transmembrane transporter activity"/>
    <property type="evidence" value="ECO:0007669"/>
    <property type="project" value="TreeGrafter"/>
</dbReference>
<dbReference type="PROSITE" id="PS50056">
    <property type="entry name" value="TYR_PHOSPHATASE_2"/>
    <property type="match status" value="1"/>
</dbReference>
<proteinExistence type="predicted"/>
<comment type="caution">
    <text evidence="6">The sequence shown here is derived from an EMBL/GenBank/DDBJ whole genome shotgun (WGS) entry which is preliminary data.</text>
</comment>
<dbReference type="RefSeq" id="WP_106764939.1">
    <property type="nucleotide sequence ID" value="NZ_PXNP01000105.1"/>
</dbReference>
<dbReference type="SUPFAM" id="SSF52799">
    <property type="entry name" value="(Phosphotyrosine protein) phosphatases II"/>
    <property type="match status" value="1"/>
</dbReference>
<dbReference type="PANTHER" id="PTHR24220:SF684">
    <property type="entry name" value="FE(3+) IONS IMPORT ATP-BINDING PROTEIN FBPC"/>
    <property type="match status" value="1"/>
</dbReference>
<evidence type="ECO:0000256" key="3">
    <source>
        <dbReference type="SAM" id="MobiDB-lite"/>
    </source>
</evidence>